<keyword evidence="3" id="KW-1185">Reference proteome</keyword>
<dbReference type="EMBL" id="JAKOOW010000003">
    <property type="protein sequence ID" value="MCG6503121.1"/>
    <property type="molecule type" value="Genomic_DNA"/>
</dbReference>
<keyword evidence="1" id="KW-0732">Signal</keyword>
<evidence type="ECO:0000256" key="1">
    <source>
        <dbReference type="SAM" id="SignalP"/>
    </source>
</evidence>
<name>A0ABS9NK08_9NEIS</name>
<dbReference type="PROSITE" id="PS51257">
    <property type="entry name" value="PROKAR_LIPOPROTEIN"/>
    <property type="match status" value="1"/>
</dbReference>
<reference evidence="2 3" key="1">
    <citation type="submission" date="2022-02" db="EMBL/GenBank/DDBJ databases">
        <title>Genome sequence data of Kingella unionensis sp. nov. strain CICC 24913 (CCUG 75125).</title>
        <authorList>
            <person name="Xiao M."/>
        </authorList>
    </citation>
    <scope>NUCLEOTIDE SEQUENCE [LARGE SCALE GENOMIC DNA]</scope>
    <source>
        <strain evidence="2 3">CICC 24913</strain>
    </source>
</reference>
<protein>
    <recommendedName>
        <fullName evidence="4">Lipoprotein</fullName>
    </recommendedName>
</protein>
<proteinExistence type="predicted"/>
<sequence>MKTTTMMLLALAALAGCGGKSSGKLPAVCADALTQYAKLDQAQWKQLDLSVQLGLGTVLEQGGGKEKAALSAWQQSMADRYAVTKDLQGQEAADAMLEETETQCKEWQQAMQSAQ</sequence>
<feature type="chain" id="PRO_5045090924" description="Lipoprotein" evidence="1">
    <location>
        <begin position="16"/>
        <end position="115"/>
    </location>
</feature>
<evidence type="ECO:0000313" key="3">
    <source>
        <dbReference type="Proteomes" id="UP001298424"/>
    </source>
</evidence>
<dbReference type="Proteomes" id="UP001298424">
    <property type="component" value="Unassembled WGS sequence"/>
</dbReference>
<organism evidence="2 3">
    <name type="scientific">Kingella pumchi</name>
    <dbReference type="NCBI Taxonomy" id="2779506"/>
    <lineage>
        <taxon>Bacteria</taxon>
        <taxon>Pseudomonadati</taxon>
        <taxon>Pseudomonadota</taxon>
        <taxon>Betaproteobacteria</taxon>
        <taxon>Neisseriales</taxon>
        <taxon>Neisseriaceae</taxon>
        <taxon>Kingella</taxon>
    </lineage>
</organism>
<comment type="caution">
    <text evidence="2">The sequence shown here is derived from an EMBL/GenBank/DDBJ whole genome shotgun (WGS) entry which is preliminary data.</text>
</comment>
<feature type="signal peptide" evidence="1">
    <location>
        <begin position="1"/>
        <end position="15"/>
    </location>
</feature>
<dbReference type="RefSeq" id="WP_238745152.1">
    <property type="nucleotide sequence ID" value="NZ_JAKOOW010000003.1"/>
</dbReference>
<accession>A0ABS9NK08</accession>
<evidence type="ECO:0008006" key="4">
    <source>
        <dbReference type="Google" id="ProtNLM"/>
    </source>
</evidence>
<gene>
    <name evidence="2" type="ORF">MB824_01190</name>
</gene>
<evidence type="ECO:0000313" key="2">
    <source>
        <dbReference type="EMBL" id="MCG6503121.1"/>
    </source>
</evidence>